<evidence type="ECO:0000256" key="4">
    <source>
        <dbReference type="SAM" id="MobiDB-lite"/>
    </source>
</evidence>
<feature type="region of interest" description="Disordered" evidence="4">
    <location>
        <begin position="157"/>
        <end position="190"/>
    </location>
</feature>
<comment type="caution">
    <text evidence="6">The sequence shown here is derived from an EMBL/GenBank/DDBJ whole genome shotgun (WGS) entry which is preliminary data.</text>
</comment>
<evidence type="ECO:0000256" key="2">
    <source>
        <dbReference type="ARBA" id="ARBA00023026"/>
    </source>
</evidence>
<dbReference type="PROSITE" id="PS51782">
    <property type="entry name" value="LYSM"/>
    <property type="match status" value="1"/>
</dbReference>
<feature type="region of interest" description="Disordered" evidence="4">
    <location>
        <begin position="85"/>
        <end position="115"/>
    </location>
</feature>
<feature type="compositionally biased region" description="Low complexity" evidence="4">
    <location>
        <begin position="157"/>
        <end position="181"/>
    </location>
</feature>
<evidence type="ECO:0000313" key="6">
    <source>
        <dbReference type="EMBL" id="KAK4221168.1"/>
    </source>
</evidence>
<dbReference type="PANTHER" id="PTHR34997">
    <property type="entry name" value="AM15"/>
    <property type="match status" value="1"/>
</dbReference>
<dbReference type="InterPro" id="IPR036779">
    <property type="entry name" value="LysM_dom_sf"/>
</dbReference>
<keyword evidence="1" id="KW-0147">Chitin-binding</keyword>
<organism evidence="6 7">
    <name type="scientific">Podospora fimiseda</name>
    <dbReference type="NCBI Taxonomy" id="252190"/>
    <lineage>
        <taxon>Eukaryota</taxon>
        <taxon>Fungi</taxon>
        <taxon>Dikarya</taxon>
        <taxon>Ascomycota</taxon>
        <taxon>Pezizomycotina</taxon>
        <taxon>Sordariomycetes</taxon>
        <taxon>Sordariomycetidae</taxon>
        <taxon>Sordariales</taxon>
        <taxon>Podosporaceae</taxon>
        <taxon>Podospora</taxon>
    </lineage>
</organism>
<evidence type="ECO:0000256" key="1">
    <source>
        <dbReference type="ARBA" id="ARBA00022669"/>
    </source>
</evidence>
<keyword evidence="2" id="KW-0843">Virulence</keyword>
<feature type="compositionally biased region" description="Low complexity" evidence="4">
    <location>
        <begin position="93"/>
        <end position="108"/>
    </location>
</feature>
<dbReference type="AlphaFoldDB" id="A0AAN7BEP1"/>
<reference evidence="6" key="1">
    <citation type="journal article" date="2023" name="Mol. Phylogenet. Evol.">
        <title>Genome-scale phylogeny and comparative genomics of the fungal order Sordariales.</title>
        <authorList>
            <person name="Hensen N."/>
            <person name="Bonometti L."/>
            <person name="Westerberg I."/>
            <person name="Brannstrom I.O."/>
            <person name="Guillou S."/>
            <person name="Cros-Aarteil S."/>
            <person name="Calhoun S."/>
            <person name="Haridas S."/>
            <person name="Kuo A."/>
            <person name="Mondo S."/>
            <person name="Pangilinan J."/>
            <person name="Riley R."/>
            <person name="LaButti K."/>
            <person name="Andreopoulos B."/>
            <person name="Lipzen A."/>
            <person name="Chen C."/>
            <person name="Yan M."/>
            <person name="Daum C."/>
            <person name="Ng V."/>
            <person name="Clum A."/>
            <person name="Steindorff A."/>
            <person name="Ohm R.A."/>
            <person name="Martin F."/>
            <person name="Silar P."/>
            <person name="Natvig D.O."/>
            <person name="Lalanne C."/>
            <person name="Gautier V."/>
            <person name="Ament-Velasquez S.L."/>
            <person name="Kruys A."/>
            <person name="Hutchinson M.I."/>
            <person name="Powell A.J."/>
            <person name="Barry K."/>
            <person name="Miller A.N."/>
            <person name="Grigoriev I.V."/>
            <person name="Debuchy R."/>
            <person name="Gladieux P."/>
            <person name="Hiltunen Thoren M."/>
            <person name="Johannesson H."/>
        </authorList>
    </citation>
    <scope>NUCLEOTIDE SEQUENCE</scope>
    <source>
        <strain evidence="6">CBS 990.96</strain>
    </source>
</reference>
<comment type="similarity">
    <text evidence="3">Belongs to the secreted LysM effector family.</text>
</comment>
<evidence type="ECO:0000313" key="7">
    <source>
        <dbReference type="Proteomes" id="UP001301958"/>
    </source>
</evidence>
<sequence length="249" mass="27298">MPNRLYDHERRNRPLTKSQTRTIGVSDSFSYIAALSYWTCFTGIGTPTASTSTTFDTSIRPGPTTVTSPVTFYSTTVTGPLSETSFTLTGTVPEDPTSTFTSTPTTTTVDDDEDDETLTTTWLPTTIIEVETSTSIWNTITSTLIIDTSTSWTSTITTTTKPPSTSIKPSTSTKTSTVTTSTPPPQPPSPLMPGVVSWCKKWYKVKSGDSCWTVEQAYGITFSQLRSWNTQLDAQCYNLWLGYYICVGV</sequence>
<proteinExistence type="inferred from homology"/>
<dbReference type="EMBL" id="MU865577">
    <property type="protein sequence ID" value="KAK4221168.1"/>
    <property type="molecule type" value="Genomic_DNA"/>
</dbReference>
<dbReference type="InterPro" id="IPR052210">
    <property type="entry name" value="LysM1-like"/>
</dbReference>
<dbReference type="GO" id="GO:0008061">
    <property type="term" value="F:chitin binding"/>
    <property type="evidence" value="ECO:0007669"/>
    <property type="project" value="UniProtKB-KW"/>
</dbReference>
<feature type="domain" description="LysM" evidence="5">
    <location>
        <begin position="201"/>
        <end position="247"/>
    </location>
</feature>
<evidence type="ECO:0000256" key="3">
    <source>
        <dbReference type="ARBA" id="ARBA00044955"/>
    </source>
</evidence>
<protein>
    <recommendedName>
        <fullName evidence="5">LysM domain-containing protein</fullName>
    </recommendedName>
</protein>
<dbReference type="Proteomes" id="UP001301958">
    <property type="component" value="Unassembled WGS sequence"/>
</dbReference>
<dbReference type="CDD" id="cd00118">
    <property type="entry name" value="LysM"/>
    <property type="match status" value="1"/>
</dbReference>
<dbReference type="PANTHER" id="PTHR34997:SF18">
    <property type="entry name" value="LYSM DOMAIN-CONTAINING PROTEIN"/>
    <property type="match status" value="1"/>
</dbReference>
<dbReference type="Gene3D" id="3.10.350.10">
    <property type="entry name" value="LysM domain"/>
    <property type="match status" value="1"/>
</dbReference>
<dbReference type="SMART" id="SM00257">
    <property type="entry name" value="LysM"/>
    <property type="match status" value="1"/>
</dbReference>
<keyword evidence="7" id="KW-1185">Reference proteome</keyword>
<accession>A0AAN7BEP1</accession>
<dbReference type="InterPro" id="IPR018392">
    <property type="entry name" value="LysM"/>
</dbReference>
<gene>
    <name evidence="6" type="ORF">QBC38DRAFT_492576</name>
</gene>
<dbReference type="Pfam" id="PF01476">
    <property type="entry name" value="LysM"/>
    <property type="match status" value="1"/>
</dbReference>
<evidence type="ECO:0000259" key="5">
    <source>
        <dbReference type="PROSITE" id="PS51782"/>
    </source>
</evidence>
<reference evidence="6" key="2">
    <citation type="submission" date="2023-05" db="EMBL/GenBank/DDBJ databases">
        <authorList>
            <consortium name="Lawrence Berkeley National Laboratory"/>
            <person name="Steindorff A."/>
            <person name="Hensen N."/>
            <person name="Bonometti L."/>
            <person name="Westerberg I."/>
            <person name="Brannstrom I.O."/>
            <person name="Guillou S."/>
            <person name="Cros-Aarteil S."/>
            <person name="Calhoun S."/>
            <person name="Haridas S."/>
            <person name="Kuo A."/>
            <person name="Mondo S."/>
            <person name="Pangilinan J."/>
            <person name="Riley R."/>
            <person name="Labutti K."/>
            <person name="Andreopoulos B."/>
            <person name="Lipzen A."/>
            <person name="Chen C."/>
            <person name="Yanf M."/>
            <person name="Daum C."/>
            <person name="Ng V."/>
            <person name="Clum A."/>
            <person name="Ohm R."/>
            <person name="Martin F."/>
            <person name="Silar P."/>
            <person name="Natvig D."/>
            <person name="Lalanne C."/>
            <person name="Gautier V."/>
            <person name="Ament-Velasquez S.L."/>
            <person name="Kruys A."/>
            <person name="Hutchinson M.I."/>
            <person name="Powell A.J."/>
            <person name="Barry K."/>
            <person name="Miller A.N."/>
            <person name="Grigoriev I.V."/>
            <person name="Debuchy R."/>
            <person name="Gladieux P."/>
            <person name="Thoren M.H."/>
            <person name="Johannesson H."/>
        </authorList>
    </citation>
    <scope>NUCLEOTIDE SEQUENCE</scope>
    <source>
        <strain evidence="6">CBS 990.96</strain>
    </source>
</reference>
<name>A0AAN7BEP1_9PEZI</name>
<dbReference type="SUPFAM" id="SSF54106">
    <property type="entry name" value="LysM domain"/>
    <property type="match status" value="1"/>
</dbReference>